<organism evidence="7 8">
    <name type="scientific">Shewanella zhuhaiensis</name>
    <dbReference type="NCBI Taxonomy" id="2919576"/>
    <lineage>
        <taxon>Bacteria</taxon>
        <taxon>Pseudomonadati</taxon>
        <taxon>Pseudomonadota</taxon>
        <taxon>Gammaproteobacteria</taxon>
        <taxon>Alteromonadales</taxon>
        <taxon>Shewanellaceae</taxon>
        <taxon>Shewanella</taxon>
    </lineage>
</organism>
<evidence type="ECO:0000259" key="6">
    <source>
        <dbReference type="Pfam" id="PF05199"/>
    </source>
</evidence>
<keyword evidence="4" id="KW-0560">Oxidoreductase</keyword>
<dbReference type="RefSeq" id="WP_240590044.1">
    <property type="nucleotide sequence ID" value="NZ_JAKUDL010000001.1"/>
</dbReference>
<keyword evidence="8" id="KW-1185">Reference proteome</keyword>
<evidence type="ECO:0000256" key="1">
    <source>
        <dbReference type="ARBA" id="ARBA00010790"/>
    </source>
</evidence>
<feature type="domain" description="Glucose-methanol-choline oxidoreductase N-terminal" evidence="5">
    <location>
        <begin position="72"/>
        <end position="241"/>
    </location>
</feature>
<evidence type="ECO:0000259" key="5">
    <source>
        <dbReference type="Pfam" id="PF00732"/>
    </source>
</evidence>
<comment type="caution">
    <text evidence="7">The sequence shown here is derived from an EMBL/GenBank/DDBJ whole genome shotgun (WGS) entry which is preliminary data.</text>
</comment>
<dbReference type="InterPro" id="IPR007867">
    <property type="entry name" value="GMC_OxRtase_C"/>
</dbReference>
<evidence type="ECO:0000256" key="3">
    <source>
        <dbReference type="ARBA" id="ARBA00022827"/>
    </source>
</evidence>
<proteinExistence type="inferred from homology"/>
<dbReference type="Pfam" id="PF00732">
    <property type="entry name" value="GMC_oxred_N"/>
    <property type="match status" value="1"/>
</dbReference>
<keyword evidence="3" id="KW-0274">FAD</keyword>
<comment type="similarity">
    <text evidence="1">Belongs to the GMC oxidoreductase family.</text>
</comment>
<dbReference type="InterPro" id="IPR036188">
    <property type="entry name" value="FAD/NAD-bd_sf"/>
</dbReference>
<feature type="domain" description="Glucose-methanol-choline oxidoreductase C-terminal" evidence="6">
    <location>
        <begin position="344"/>
        <end position="425"/>
    </location>
</feature>
<dbReference type="GO" id="GO:0050660">
    <property type="term" value="F:flavin adenine dinucleotide binding"/>
    <property type="evidence" value="ECO:0007669"/>
    <property type="project" value="InterPro"/>
</dbReference>
<accession>A0AAJ1BEY8</accession>
<reference evidence="7 8" key="1">
    <citation type="submission" date="2022-02" db="EMBL/GenBank/DDBJ databases">
        <title>The genome sequence of Shewanella sp. 3B26.</title>
        <authorList>
            <person name="Du J."/>
        </authorList>
    </citation>
    <scope>NUCLEOTIDE SEQUENCE [LARGE SCALE GENOMIC DNA]</scope>
    <source>
        <strain evidence="7 8">3B26</strain>
    </source>
</reference>
<sequence length="436" mass="45875">MTSRESVSQFDLLVVGSGPGGASVARGAAERGLKVCLLEWGSKAPLNGSFSQMAAMAAVPGKGAFFHADGSLLLRAITLGGSSAINFATIMDPPDWFNDYGIDLKPHVARVRALLPAHLLPDELIGPLAKRIAQGAASLGQSWQKLEKLIRPALCRTDCHRCGYGCPYGAKWSARDFAHEAAQLGAVLHTNAKVTRVLQQNGHVIGVECRQASRRVHLKAPKVVLAAGGIGSVQLLQQAGFSEAGCGYFVDPVIAVMGSLPASIAGDIGASGREVPMTQGMYLHQAGVSLADLALPKPLFQAFCAQKGRLDKLSSHGNTLSIMVKIRDDLGGRIGKHWLNKPLTEQDKAKFNQGVALATEILKAAGADNVFKSHHFAAHPGGGAAIGKLVDSELETELQGLYVCDASVIPRPWGLPPSLTLMSLGERLASRLAAVG</sequence>
<evidence type="ECO:0000313" key="7">
    <source>
        <dbReference type="EMBL" id="MCH4293531.1"/>
    </source>
</evidence>
<dbReference type="InterPro" id="IPR000172">
    <property type="entry name" value="GMC_OxRdtase_N"/>
</dbReference>
<name>A0AAJ1BEY8_9GAMM</name>
<dbReference type="SUPFAM" id="SSF51905">
    <property type="entry name" value="FAD/NAD(P)-binding domain"/>
    <property type="match status" value="1"/>
</dbReference>
<dbReference type="EMBL" id="JAKUDL010000001">
    <property type="protein sequence ID" value="MCH4293531.1"/>
    <property type="molecule type" value="Genomic_DNA"/>
</dbReference>
<protein>
    <submittedName>
        <fullName evidence="7">FAD-dependent oxidoreductase</fullName>
    </submittedName>
</protein>
<dbReference type="PRINTS" id="PR00411">
    <property type="entry name" value="PNDRDTASEI"/>
</dbReference>
<dbReference type="PANTHER" id="PTHR46056:SF12">
    <property type="entry name" value="LONG-CHAIN-ALCOHOL OXIDASE"/>
    <property type="match status" value="1"/>
</dbReference>
<evidence type="ECO:0000256" key="2">
    <source>
        <dbReference type="ARBA" id="ARBA00022630"/>
    </source>
</evidence>
<gene>
    <name evidence="7" type="ORF">MJ923_04335</name>
</gene>
<dbReference type="Proteomes" id="UP001297581">
    <property type="component" value="Unassembled WGS sequence"/>
</dbReference>
<evidence type="ECO:0000256" key="4">
    <source>
        <dbReference type="ARBA" id="ARBA00023002"/>
    </source>
</evidence>
<evidence type="ECO:0000313" key="8">
    <source>
        <dbReference type="Proteomes" id="UP001297581"/>
    </source>
</evidence>
<dbReference type="GO" id="GO:0016614">
    <property type="term" value="F:oxidoreductase activity, acting on CH-OH group of donors"/>
    <property type="evidence" value="ECO:0007669"/>
    <property type="project" value="InterPro"/>
</dbReference>
<dbReference type="Gene3D" id="3.50.50.60">
    <property type="entry name" value="FAD/NAD(P)-binding domain"/>
    <property type="match status" value="2"/>
</dbReference>
<dbReference type="AlphaFoldDB" id="A0AAJ1BEY8"/>
<dbReference type="Pfam" id="PF05199">
    <property type="entry name" value="GMC_oxred_C"/>
    <property type="match status" value="1"/>
</dbReference>
<keyword evidence="2" id="KW-0285">Flavoprotein</keyword>
<dbReference type="PANTHER" id="PTHR46056">
    <property type="entry name" value="LONG-CHAIN-ALCOHOL OXIDASE"/>
    <property type="match status" value="1"/>
</dbReference>